<dbReference type="GO" id="GO:0045944">
    <property type="term" value="P:positive regulation of transcription by RNA polymerase II"/>
    <property type="evidence" value="ECO:0007669"/>
    <property type="project" value="TreeGrafter"/>
</dbReference>
<dbReference type="PANTHER" id="PTHR13233">
    <property type="entry name" value="MICROSPHERULE PROTEIN 1"/>
    <property type="match status" value="1"/>
</dbReference>
<dbReference type="InterPro" id="IPR000253">
    <property type="entry name" value="FHA_dom"/>
</dbReference>
<protein>
    <recommendedName>
        <fullName evidence="1">FHA domain-containing protein</fullName>
    </recommendedName>
</protein>
<dbReference type="EMBL" id="MLAK01000960">
    <property type="protein sequence ID" value="OHT00332.1"/>
    <property type="molecule type" value="Genomic_DNA"/>
</dbReference>
<proteinExistence type="predicted"/>
<gene>
    <name evidence="2" type="ORF">TRFO_08000</name>
</gene>
<dbReference type="GO" id="GO:0044545">
    <property type="term" value="C:NSL complex"/>
    <property type="evidence" value="ECO:0007669"/>
    <property type="project" value="TreeGrafter"/>
</dbReference>
<dbReference type="SUPFAM" id="SSF49879">
    <property type="entry name" value="SMAD/FHA domain"/>
    <property type="match status" value="1"/>
</dbReference>
<accession>A0A1J4JS35</accession>
<keyword evidence="3" id="KW-1185">Reference proteome</keyword>
<dbReference type="OrthoDB" id="20742at2759"/>
<dbReference type="Gene3D" id="2.60.200.20">
    <property type="match status" value="1"/>
</dbReference>
<name>A0A1J4JS35_9EUKA</name>
<evidence type="ECO:0000313" key="2">
    <source>
        <dbReference type="EMBL" id="OHT00332.1"/>
    </source>
</evidence>
<organism evidence="2 3">
    <name type="scientific">Tritrichomonas foetus</name>
    <dbReference type="NCBI Taxonomy" id="1144522"/>
    <lineage>
        <taxon>Eukaryota</taxon>
        <taxon>Metamonada</taxon>
        <taxon>Parabasalia</taxon>
        <taxon>Tritrichomonadida</taxon>
        <taxon>Tritrichomonadidae</taxon>
        <taxon>Tritrichomonas</taxon>
    </lineage>
</organism>
<dbReference type="InterPro" id="IPR037912">
    <property type="entry name" value="MCRS1"/>
</dbReference>
<sequence>MDQTERFPFSIPKSPNYKPIVSIEREVAPKIASAMMSVPYYHAQGCVEGLEKFTQQQIQEMYAAMLQCPTGDLDQTELLRTPFSLEEDIAILHYLKSNMNLEDMVARFGFVFDPTRTKKSLEQRAEFLSRLPPEKIEEIFDKFSTETVVEERFSESIMQNNVRLASGAPHHPSKEQCYCCKDIKPTGPRNPKLDDEIEQIKPAATSLINSIFSYNDLAFLMNEKIRFSMKNKFIIIGRQTDDNSMDNDIDLGLFNSLVCEHVSRLQATIQFMHNGKFYVENIGQNAFRINGDVIYPTQIAEVPDQAIFDFNNTIFIFFINHDLVNTIMKELNSEK</sequence>
<dbReference type="GO" id="GO:0031011">
    <property type="term" value="C:Ino80 complex"/>
    <property type="evidence" value="ECO:0007669"/>
    <property type="project" value="InterPro"/>
</dbReference>
<evidence type="ECO:0000313" key="3">
    <source>
        <dbReference type="Proteomes" id="UP000179807"/>
    </source>
</evidence>
<dbReference type="GO" id="GO:0071339">
    <property type="term" value="C:MLL1 complex"/>
    <property type="evidence" value="ECO:0007669"/>
    <property type="project" value="InterPro"/>
</dbReference>
<dbReference type="RefSeq" id="XP_068353468.1">
    <property type="nucleotide sequence ID" value="XM_068494036.1"/>
</dbReference>
<feature type="domain" description="FHA" evidence="1">
    <location>
        <begin position="234"/>
        <end position="294"/>
    </location>
</feature>
<dbReference type="PROSITE" id="PS50006">
    <property type="entry name" value="FHA_DOMAIN"/>
    <property type="match status" value="1"/>
</dbReference>
<dbReference type="VEuPathDB" id="TrichDB:TRFO_08000"/>
<dbReference type="GeneID" id="94828740"/>
<dbReference type="PANTHER" id="PTHR13233:SF0">
    <property type="entry name" value="MICROSPHERULE PROTEIN 1"/>
    <property type="match status" value="1"/>
</dbReference>
<evidence type="ECO:0000259" key="1">
    <source>
        <dbReference type="PROSITE" id="PS50006"/>
    </source>
</evidence>
<dbReference type="GO" id="GO:0002151">
    <property type="term" value="F:G-quadruplex RNA binding"/>
    <property type="evidence" value="ECO:0007669"/>
    <property type="project" value="InterPro"/>
</dbReference>
<comment type="caution">
    <text evidence="2">The sequence shown here is derived from an EMBL/GenBank/DDBJ whole genome shotgun (WGS) entry which is preliminary data.</text>
</comment>
<dbReference type="Pfam" id="PF00498">
    <property type="entry name" value="FHA"/>
    <property type="match status" value="1"/>
</dbReference>
<dbReference type="InterPro" id="IPR008984">
    <property type="entry name" value="SMAD_FHA_dom_sf"/>
</dbReference>
<dbReference type="AlphaFoldDB" id="A0A1J4JS35"/>
<reference evidence="2" key="1">
    <citation type="submission" date="2016-10" db="EMBL/GenBank/DDBJ databases">
        <authorList>
            <person name="Benchimol M."/>
            <person name="Almeida L.G."/>
            <person name="Vasconcelos A.T."/>
            <person name="Perreira-Neves A."/>
            <person name="Rosa I.A."/>
            <person name="Tasca T."/>
            <person name="Bogo M.R."/>
            <person name="de Souza W."/>
        </authorList>
    </citation>
    <scope>NUCLEOTIDE SEQUENCE [LARGE SCALE GENOMIC DNA]</scope>
    <source>
        <strain evidence="2">K</strain>
    </source>
</reference>
<dbReference type="Proteomes" id="UP000179807">
    <property type="component" value="Unassembled WGS sequence"/>
</dbReference>